<keyword evidence="1" id="KW-1133">Transmembrane helix</keyword>
<keyword evidence="1" id="KW-0472">Membrane</keyword>
<dbReference type="AlphaFoldDB" id="A0A140DV99"/>
<feature type="transmembrane region" description="Helical" evidence="1">
    <location>
        <begin position="44"/>
        <end position="63"/>
    </location>
</feature>
<dbReference type="Proteomes" id="UP000069771">
    <property type="component" value="Chromosome"/>
</dbReference>
<dbReference type="STRING" id="1702221.AALO17_14420"/>
<feature type="transmembrane region" description="Helical" evidence="1">
    <location>
        <begin position="103"/>
        <end position="124"/>
    </location>
</feature>
<feature type="transmembrane region" description="Helical" evidence="1">
    <location>
        <begin position="158"/>
        <end position="179"/>
    </location>
</feature>
<dbReference type="KEGG" id="fro:AALO17_14420"/>
<dbReference type="PATRIC" id="fig|1702221.3.peg.1393"/>
<gene>
    <name evidence="2" type="ORF">AALO17_14420</name>
</gene>
<sequence length="212" mass="22789">MMMKTKSTIASPDPALQFLFSTFGILTWLSTVTKLPQDSAMTQGIIEICLGTGAFAGSILALIRGDLHANVNLVLSVILGFSGGITQIVMVQSNRMGIPFHPWISAVIILLGGLFVTAILPLMTRMPLYEFLSHVFVALGFLGSSIGTLASLPWLHMAGAWCLLLFGITGMYYGISLMYRAAGRRIPQGPTLAQLMGEVEQRPEQGSGNGRD</sequence>
<accession>A0A140DV99</accession>
<reference evidence="2 3" key="1">
    <citation type="journal article" date="2016" name="Gut Pathog.">
        <title>Whole genome sequencing of "Faecalibaculum rodentium" ALO17, isolated from C57BL/6J laboratory mouse feces.</title>
        <authorList>
            <person name="Lim S."/>
            <person name="Chang D.H."/>
            <person name="Ahn S."/>
            <person name="Kim B.C."/>
        </authorList>
    </citation>
    <scope>NUCLEOTIDE SEQUENCE [LARGE SCALE GENOMIC DNA]</scope>
    <source>
        <strain evidence="2 3">Alo17</strain>
    </source>
</reference>
<proteinExistence type="predicted"/>
<dbReference type="GeneID" id="78478139"/>
<feature type="transmembrane region" description="Helical" evidence="1">
    <location>
        <begin position="70"/>
        <end position="91"/>
    </location>
</feature>
<evidence type="ECO:0000313" key="3">
    <source>
        <dbReference type="Proteomes" id="UP000069771"/>
    </source>
</evidence>
<evidence type="ECO:0000256" key="1">
    <source>
        <dbReference type="SAM" id="Phobius"/>
    </source>
</evidence>
<dbReference type="EMBL" id="CP011391">
    <property type="protein sequence ID" value="AMK54576.1"/>
    <property type="molecule type" value="Genomic_DNA"/>
</dbReference>
<evidence type="ECO:0000313" key="2">
    <source>
        <dbReference type="EMBL" id="AMK54576.1"/>
    </source>
</evidence>
<feature type="transmembrane region" description="Helical" evidence="1">
    <location>
        <begin position="131"/>
        <end position="152"/>
    </location>
</feature>
<name>A0A140DV99_9FIRM</name>
<dbReference type="RefSeq" id="WP_067557136.1">
    <property type="nucleotide sequence ID" value="NZ_CAMTBT010000048.1"/>
</dbReference>
<keyword evidence="3" id="KW-1185">Reference proteome</keyword>
<dbReference type="OrthoDB" id="9961224at2"/>
<keyword evidence="1" id="KW-0812">Transmembrane</keyword>
<organism evidence="2 3">
    <name type="scientific">Faecalibaculum rodentium</name>
    <dbReference type="NCBI Taxonomy" id="1702221"/>
    <lineage>
        <taxon>Bacteria</taxon>
        <taxon>Bacillati</taxon>
        <taxon>Bacillota</taxon>
        <taxon>Erysipelotrichia</taxon>
        <taxon>Erysipelotrichales</taxon>
        <taxon>Erysipelotrichaceae</taxon>
        <taxon>Faecalibaculum</taxon>
    </lineage>
</organism>
<protein>
    <submittedName>
        <fullName evidence="2">Uncharacterized protein</fullName>
    </submittedName>
</protein>